<protein>
    <submittedName>
        <fullName evidence="2">Uncharacterized protein</fullName>
    </submittedName>
</protein>
<comment type="caution">
    <text evidence="2">The sequence shown here is derived from an EMBL/GenBank/DDBJ whole genome shotgun (WGS) entry which is preliminary data.</text>
</comment>
<reference evidence="2" key="1">
    <citation type="submission" date="2020-08" db="EMBL/GenBank/DDBJ databases">
        <title>Genome public.</title>
        <authorList>
            <person name="Liu C."/>
            <person name="Sun Q."/>
        </authorList>
    </citation>
    <scope>NUCLEOTIDE SEQUENCE</scope>
    <source>
        <strain evidence="2">NSJ-33</strain>
    </source>
</reference>
<gene>
    <name evidence="2" type="ORF">H8710_01425</name>
</gene>
<dbReference type="EMBL" id="JACRSV010000001">
    <property type="protein sequence ID" value="MBC8558721.1"/>
    <property type="molecule type" value="Genomic_DNA"/>
</dbReference>
<evidence type="ECO:0000256" key="1">
    <source>
        <dbReference type="SAM" id="MobiDB-lite"/>
    </source>
</evidence>
<sequence>MKNKLDPIGVLSESIIKYIKEALSSASFDKTQKGIITETLSDNRYKVKIAQAAYTVPAVISGSYAVGDEVYVIVPQNDPDQMFLLPVGISELDPSTTVLSVNGKTGYVNLGIPDIPNLNTELNNRVVKETGKGLSTHDYTTAEKQKLAGIAQNANNYVHPSAHPASMITGLSSVATSGAYEDLAGKPSLKTIATSGNAQDVTFSPPSGVTATDVQTALTELNAKADGKVDKVTGKGLSTNDYTAAEKQKLAGIAPNANNYTHPSAHPASMIQLSDGKTLQSVFDEAIFVTDWNDAVKPGMYFSLSDAANEPPSPVGDDWFGQVFVYQGRIKQILTHASSAPIGIERWARSWWESSQSWSAWSQSFKNATSSSNGLMSSTDKTKLDGVEANANNFVHPTTSGNKHIPSGGTDKQILRWDSDGTAVWDEEIDAYTKEEARQQFANVFVGKKSGQAVTLSDVCESTLLQKAAVQGATTEVLANPEAEKSPDNIATISGTEPTALTVCGKNLFDMDNCFPGDTRVYRGITYEKTPDGILVNGTATAQSYTTPHEMAGILKVGKTYTVSINDQRAVPVMQINKDTGTIYARTYTVTGDETGIDVYFYFRADTLVDNLLVQFQLEEGSTPTAYEPYSGTDYPLPTLEALMSLPNGVCDEYDAVTGVETRRIGKMVLDGTETFTVGTHSNGQAYASFVIPVHAKADSLPVSTHYLASQWTNLNNRIYVPSYMGFVITDSRFVSKDAATEILAAQHAAGTPVTVYYELAEPVITQHTPTAILAIYPTTTVYSDQGNISVTYNRDSNQVYGELTDSLMGKVDKEIGKGLSTNDYTAAEKQKLAGIAQNANNYTHPSTHPASMVVFSDGHTFQQKLDQGELKGDKGDSFKVGETYDTAIEKTFFFKLMP</sequence>
<dbReference type="AlphaFoldDB" id="A0A926I6D0"/>
<proteinExistence type="predicted"/>
<dbReference type="Proteomes" id="UP000610760">
    <property type="component" value="Unassembled WGS sequence"/>
</dbReference>
<name>A0A926I6D0_9FIRM</name>
<feature type="region of interest" description="Disordered" evidence="1">
    <location>
        <begin position="394"/>
        <end position="413"/>
    </location>
</feature>
<dbReference type="RefSeq" id="WP_249293606.1">
    <property type="nucleotide sequence ID" value="NZ_JACRSV010000001.1"/>
</dbReference>
<organism evidence="2 3">
    <name type="scientific">Fumia xinanensis</name>
    <dbReference type="NCBI Taxonomy" id="2763659"/>
    <lineage>
        <taxon>Bacteria</taxon>
        <taxon>Bacillati</taxon>
        <taxon>Bacillota</taxon>
        <taxon>Clostridia</taxon>
        <taxon>Eubacteriales</taxon>
        <taxon>Oscillospiraceae</taxon>
        <taxon>Fumia</taxon>
    </lineage>
</organism>
<accession>A0A926I6D0</accession>
<evidence type="ECO:0000313" key="3">
    <source>
        <dbReference type="Proteomes" id="UP000610760"/>
    </source>
</evidence>
<evidence type="ECO:0000313" key="2">
    <source>
        <dbReference type="EMBL" id="MBC8558721.1"/>
    </source>
</evidence>
<keyword evidence="3" id="KW-1185">Reference proteome</keyword>